<evidence type="ECO:0000256" key="1">
    <source>
        <dbReference type="ARBA" id="ARBA00005736"/>
    </source>
</evidence>
<keyword evidence="4" id="KW-0378">Hydrolase</keyword>
<sequence length="353" mass="39104">MDNVRLQKNHSEALWLPREGLALVCRIRGNLTKTLGFTYRGHMYLSPEEALFEVERGALQLRPVPPPPAESLDLQDYSKTFFQAVNEGDSKGTMGATAAWEGFPLLSTPACYQALLDPRTSALTLDAYKTYGYLRRLGYVVVRAWVYRYLLTSGDVSGRGVMAACQEPEKTSPKATDPSTGRSVPPFFYMTPADLVWRVACYWGLTSQSSFARPYLGPAEKFTSNAEIHDRLNFVSHVGFRASQMTRQPDVALSTAATTDPALRHLSDLGRDTADHFCVYKPSTPYRKKQLVPPDYHVFVKSAQTSGVSKTDILDLFGRTGGDDNAVLAVVENGNLVFLTLSDQPVELLCQDT</sequence>
<dbReference type="InterPro" id="IPR024337">
    <property type="entry name" value="tRNA_splic_suSen54"/>
</dbReference>
<evidence type="ECO:0000259" key="3">
    <source>
        <dbReference type="Pfam" id="PF12928"/>
    </source>
</evidence>
<dbReference type="GO" id="GO:0004519">
    <property type="term" value="F:endonuclease activity"/>
    <property type="evidence" value="ECO:0007669"/>
    <property type="project" value="UniProtKB-KW"/>
</dbReference>
<dbReference type="OrthoDB" id="408683at2759"/>
<gene>
    <name evidence="4" type="primary">SEN54</name>
    <name evidence="4" type="ORF">IWQ60_007347</name>
</gene>
<comment type="caution">
    <text evidence="4">The sequence shown here is derived from an EMBL/GenBank/DDBJ whole genome shotgun (WGS) entry which is preliminary data.</text>
</comment>
<dbReference type="Proteomes" id="UP001150569">
    <property type="component" value="Unassembled WGS sequence"/>
</dbReference>
<comment type="similarity">
    <text evidence="1">Belongs to the SEN54 family.</text>
</comment>
<dbReference type="EMBL" id="JANBPT010000486">
    <property type="protein sequence ID" value="KAJ1919020.1"/>
    <property type="molecule type" value="Genomic_DNA"/>
</dbReference>
<name>A0A9W8DUN4_9FUNG</name>
<dbReference type="GO" id="GO:0000214">
    <property type="term" value="C:tRNA-intron endonuclease complex"/>
    <property type="evidence" value="ECO:0007669"/>
    <property type="project" value="TreeGrafter"/>
</dbReference>
<keyword evidence="2" id="KW-0819">tRNA processing</keyword>
<keyword evidence="4" id="KW-0255">Endonuclease</keyword>
<evidence type="ECO:0000256" key="2">
    <source>
        <dbReference type="ARBA" id="ARBA00022694"/>
    </source>
</evidence>
<dbReference type="InterPro" id="IPR024336">
    <property type="entry name" value="tRNA_splic_suSen54_N"/>
</dbReference>
<dbReference type="Pfam" id="PF12928">
    <property type="entry name" value="tRNA_int_end_N2"/>
    <property type="match status" value="1"/>
</dbReference>
<proteinExistence type="inferred from homology"/>
<keyword evidence="4" id="KW-0540">Nuclease</keyword>
<organism evidence="4 5">
    <name type="scientific">Tieghemiomyces parasiticus</name>
    <dbReference type="NCBI Taxonomy" id="78921"/>
    <lineage>
        <taxon>Eukaryota</taxon>
        <taxon>Fungi</taxon>
        <taxon>Fungi incertae sedis</taxon>
        <taxon>Zoopagomycota</taxon>
        <taxon>Kickxellomycotina</taxon>
        <taxon>Dimargaritomycetes</taxon>
        <taxon>Dimargaritales</taxon>
        <taxon>Dimargaritaceae</taxon>
        <taxon>Tieghemiomyces</taxon>
    </lineage>
</organism>
<dbReference type="GO" id="GO:0000379">
    <property type="term" value="P:tRNA-type intron splice site recognition and cleavage"/>
    <property type="evidence" value="ECO:0007669"/>
    <property type="project" value="TreeGrafter"/>
</dbReference>
<dbReference type="PANTHER" id="PTHR21027">
    <property type="entry name" value="TRNA-SPLICING ENDONUCLEASE SUBUNIT SEN54"/>
    <property type="match status" value="1"/>
</dbReference>
<dbReference type="PANTHER" id="PTHR21027:SF1">
    <property type="entry name" value="TRNA-SPLICING ENDONUCLEASE SUBUNIT SEN54"/>
    <property type="match status" value="1"/>
</dbReference>
<evidence type="ECO:0000313" key="4">
    <source>
        <dbReference type="EMBL" id="KAJ1919020.1"/>
    </source>
</evidence>
<protein>
    <submittedName>
        <fullName evidence="4">tRNA-splicing endonuclease subunit sen54</fullName>
    </submittedName>
</protein>
<keyword evidence="5" id="KW-1185">Reference proteome</keyword>
<evidence type="ECO:0000313" key="5">
    <source>
        <dbReference type="Proteomes" id="UP001150569"/>
    </source>
</evidence>
<dbReference type="AlphaFoldDB" id="A0A9W8DUN4"/>
<accession>A0A9W8DUN4</accession>
<feature type="domain" description="tRNA-splicing endonuclease subunit Sen54 N-terminal" evidence="3">
    <location>
        <begin position="7"/>
        <end position="62"/>
    </location>
</feature>
<reference evidence="4" key="1">
    <citation type="submission" date="2022-07" db="EMBL/GenBank/DDBJ databases">
        <title>Phylogenomic reconstructions and comparative analyses of Kickxellomycotina fungi.</title>
        <authorList>
            <person name="Reynolds N.K."/>
            <person name="Stajich J.E."/>
            <person name="Barry K."/>
            <person name="Grigoriev I.V."/>
            <person name="Crous P."/>
            <person name="Smith M.E."/>
        </authorList>
    </citation>
    <scope>NUCLEOTIDE SEQUENCE</scope>
    <source>
        <strain evidence="4">RSA 861</strain>
    </source>
</reference>